<dbReference type="Gene3D" id="1.10.357.10">
    <property type="entry name" value="Tetracycline Repressor, domain 2"/>
    <property type="match status" value="1"/>
</dbReference>
<comment type="caution">
    <text evidence="4">The sequence shown here is derived from an EMBL/GenBank/DDBJ whole genome shotgun (WGS) entry which is preliminary data.</text>
</comment>
<keyword evidence="5" id="KW-1185">Reference proteome</keyword>
<gene>
    <name evidence="4" type="ORF">M5J20_01625</name>
</gene>
<dbReference type="InterPro" id="IPR009057">
    <property type="entry name" value="Homeodomain-like_sf"/>
</dbReference>
<dbReference type="SUPFAM" id="SSF46689">
    <property type="entry name" value="Homeodomain-like"/>
    <property type="match status" value="1"/>
</dbReference>
<feature type="domain" description="HTH tetR-type" evidence="3">
    <location>
        <begin position="5"/>
        <end position="65"/>
    </location>
</feature>
<dbReference type="Proteomes" id="UP001204000">
    <property type="component" value="Unassembled WGS sequence"/>
</dbReference>
<protein>
    <submittedName>
        <fullName evidence="4">TetR family transcriptional regulator</fullName>
    </submittedName>
</protein>
<dbReference type="SUPFAM" id="SSF48498">
    <property type="entry name" value="Tetracyclin repressor-like, C-terminal domain"/>
    <property type="match status" value="1"/>
</dbReference>
<dbReference type="PANTHER" id="PTHR30328">
    <property type="entry name" value="TRANSCRIPTIONAL REPRESSOR"/>
    <property type="match status" value="1"/>
</dbReference>
<accession>A0ABT1FYS5</accession>
<dbReference type="Pfam" id="PF17938">
    <property type="entry name" value="TetR_C_29"/>
    <property type="match status" value="1"/>
</dbReference>
<proteinExistence type="predicted"/>
<dbReference type="InterPro" id="IPR041474">
    <property type="entry name" value="NicS_C"/>
</dbReference>
<sequence length="225" mass="24629">MTDTDAAREGALRTALTVFARDGFAGTTLEAIAREAEVPKRDVATEFGDLQGLYEHALRRAAVCLSPAKDILNRSDAVPVEGMRRFVDAMFHTFVEHPDCVRLILRENLDAVFDVEEMTSGDRDNDVALHVERLLLVGQDAGAFRPGIGADDLLALIVALCEFQVAHAATIYAISRVDFADPRNVDGMRRMVVDTVLAFLTSNIAPSGHDSYLVSNYEVGADEIY</sequence>
<name>A0ABT1FYS5_9CORY</name>
<evidence type="ECO:0000313" key="5">
    <source>
        <dbReference type="Proteomes" id="UP001204000"/>
    </source>
</evidence>
<keyword evidence="1 2" id="KW-0238">DNA-binding</keyword>
<dbReference type="InterPro" id="IPR050109">
    <property type="entry name" value="HTH-type_TetR-like_transc_reg"/>
</dbReference>
<evidence type="ECO:0000313" key="4">
    <source>
        <dbReference type="EMBL" id="MCP1386901.1"/>
    </source>
</evidence>
<dbReference type="InterPro" id="IPR036271">
    <property type="entry name" value="Tet_transcr_reg_TetR-rel_C_sf"/>
</dbReference>
<dbReference type="RefSeq" id="WP_253575698.1">
    <property type="nucleotide sequence ID" value="NZ_JAMFTQ010000001.1"/>
</dbReference>
<dbReference type="PROSITE" id="PS50977">
    <property type="entry name" value="HTH_TETR_2"/>
    <property type="match status" value="1"/>
</dbReference>
<dbReference type="InterPro" id="IPR001647">
    <property type="entry name" value="HTH_TetR"/>
</dbReference>
<evidence type="ECO:0000256" key="1">
    <source>
        <dbReference type="ARBA" id="ARBA00023125"/>
    </source>
</evidence>
<evidence type="ECO:0000259" key="3">
    <source>
        <dbReference type="PROSITE" id="PS50977"/>
    </source>
</evidence>
<feature type="DNA-binding region" description="H-T-H motif" evidence="2">
    <location>
        <begin position="28"/>
        <end position="47"/>
    </location>
</feature>
<dbReference type="PANTHER" id="PTHR30328:SF54">
    <property type="entry name" value="HTH-TYPE TRANSCRIPTIONAL REPRESSOR SCO4008"/>
    <property type="match status" value="1"/>
</dbReference>
<dbReference type="EMBL" id="JAMFTQ010000001">
    <property type="protein sequence ID" value="MCP1386901.1"/>
    <property type="molecule type" value="Genomic_DNA"/>
</dbReference>
<evidence type="ECO:0000256" key="2">
    <source>
        <dbReference type="PROSITE-ProRule" id="PRU00335"/>
    </source>
</evidence>
<organism evidence="4 5">
    <name type="scientific">Corynebacterium stercoris</name>
    <dbReference type="NCBI Taxonomy" id="2943490"/>
    <lineage>
        <taxon>Bacteria</taxon>
        <taxon>Bacillati</taxon>
        <taxon>Actinomycetota</taxon>
        <taxon>Actinomycetes</taxon>
        <taxon>Mycobacteriales</taxon>
        <taxon>Corynebacteriaceae</taxon>
        <taxon>Corynebacterium</taxon>
    </lineage>
</organism>
<reference evidence="4" key="1">
    <citation type="submission" date="2022-05" db="EMBL/GenBank/DDBJ databases">
        <title>Corynebacterium sp. TA-R-1 sp. nov., isolated from human feces.</title>
        <authorList>
            <person name="Shamsuzzaman M."/>
            <person name="Dahal R.H."/>
        </authorList>
    </citation>
    <scope>NUCLEOTIDE SEQUENCE</scope>
    <source>
        <strain evidence="4">TA-R-1</strain>
    </source>
</reference>
<dbReference type="Pfam" id="PF00440">
    <property type="entry name" value="TetR_N"/>
    <property type="match status" value="1"/>
</dbReference>